<evidence type="ECO:0000313" key="2">
    <source>
        <dbReference type="Proteomes" id="UP000542674"/>
    </source>
</evidence>
<evidence type="ECO:0000313" key="1">
    <source>
        <dbReference type="EMBL" id="MBB4966413.1"/>
    </source>
</evidence>
<sequence>MNNAPLDVDHLADRFADVAESIAEGVGGTPTLGEFLEVVGWSVPSDLPYPFEVAATVNGRRYVPADASRVPELADDVFADARSALADLPADPDAVAEVLTLVLAAGRVPLADLDPARLRRLTPVTKRAARPKPGDLLAIPVSDGYRVAVVITRNRFGTALGLFDGVTSDGRAHARVLAAPRRFPVYTEESLVKSGRWRVVGHDEGLLALFPDSPEVYHEPGSPVTGEFGAAESADGRLRLVDRDEAVAAGLSAGGLGAGTYRQTMPGARLQTVLTDESALTDESGPTDESGS</sequence>
<gene>
    <name evidence="1" type="ORF">F4559_003772</name>
</gene>
<reference evidence="1 2" key="1">
    <citation type="submission" date="2020-08" db="EMBL/GenBank/DDBJ databases">
        <title>Sequencing the genomes of 1000 actinobacteria strains.</title>
        <authorList>
            <person name="Klenk H.-P."/>
        </authorList>
    </citation>
    <scope>NUCLEOTIDE SEQUENCE [LARGE SCALE GENOMIC DNA]</scope>
    <source>
        <strain evidence="1 2">DSM 45084</strain>
    </source>
</reference>
<name>A0A7W7T4H5_9PSEU</name>
<dbReference type="Proteomes" id="UP000542674">
    <property type="component" value="Unassembled WGS sequence"/>
</dbReference>
<organism evidence="1 2">
    <name type="scientific">Saccharothrix violaceirubra</name>
    <dbReference type="NCBI Taxonomy" id="413306"/>
    <lineage>
        <taxon>Bacteria</taxon>
        <taxon>Bacillati</taxon>
        <taxon>Actinomycetota</taxon>
        <taxon>Actinomycetes</taxon>
        <taxon>Pseudonocardiales</taxon>
        <taxon>Pseudonocardiaceae</taxon>
        <taxon>Saccharothrix</taxon>
    </lineage>
</organism>
<dbReference type="EMBL" id="JACHJS010000001">
    <property type="protein sequence ID" value="MBB4966413.1"/>
    <property type="molecule type" value="Genomic_DNA"/>
</dbReference>
<accession>A0A7W7T4H5</accession>
<keyword evidence="2" id="KW-1185">Reference proteome</keyword>
<comment type="caution">
    <text evidence="1">The sequence shown here is derived from an EMBL/GenBank/DDBJ whole genome shotgun (WGS) entry which is preliminary data.</text>
</comment>
<dbReference type="AlphaFoldDB" id="A0A7W7T4H5"/>
<protein>
    <submittedName>
        <fullName evidence="1">Uncharacterized protein</fullName>
    </submittedName>
</protein>
<dbReference type="RefSeq" id="WP_184670381.1">
    <property type="nucleotide sequence ID" value="NZ_BAABAI010000026.1"/>
</dbReference>
<proteinExistence type="predicted"/>